<reference evidence="3" key="1">
    <citation type="journal article" date="2019" name="Int. J. Syst. Evol. Microbiol.">
        <title>The Global Catalogue of Microorganisms (GCM) 10K type strain sequencing project: providing services to taxonomists for standard genome sequencing and annotation.</title>
        <authorList>
            <consortium name="The Broad Institute Genomics Platform"/>
            <consortium name="The Broad Institute Genome Sequencing Center for Infectious Disease"/>
            <person name="Wu L."/>
            <person name="Ma J."/>
        </authorList>
    </citation>
    <scope>NUCLEOTIDE SEQUENCE [LARGE SCALE GENOMIC DNA]</scope>
    <source>
        <strain evidence="3">TISTR 1827</strain>
    </source>
</reference>
<name>A0ABW5R4R5_9BACL</name>
<dbReference type="Proteomes" id="UP001597493">
    <property type="component" value="Unassembled WGS sequence"/>
</dbReference>
<feature type="domain" description="Homeodomain phBC6A51-type" evidence="1">
    <location>
        <begin position="37"/>
        <end position="88"/>
    </location>
</feature>
<comment type="caution">
    <text evidence="2">The sequence shown here is derived from an EMBL/GenBank/DDBJ whole genome shotgun (WGS) entry which is preliminary data.</text>
</comment>
<dbReference type="Pfam" id="PF13022">
    <property type="entry name" value="HTH_Tnp_1_2"/>
    <property type="match status" value="1"/>
</dbReference>
<evidence type="ECO:0000259" key="1">
    <source>
        <dbReference type="Pfam" id="PF13022"/>
    </source>
</evidence>
<accession>A0ABW5R4R5</accession>
<evidence type="ECO:0000313" key="2">
    <source>
        <dbReference type="EMBL" id="MFD2663723.1"/>
    </source>
</evidence>
<protein>
    <submittedName>
        <fullName evidence="2">PhBC6A51 family helix-turn-helix protein</fullName>
    </submittedName>
</protein>
<sequence length="122" mass="14514">MRSAGAWLRWCSVFPISGGETMKKRIKRGRPRGLPALDERHYRAIDLLSDLRRGGRTLDDIAEELGVDRRTLYRRRQRKDFARLLEREVRRKVRERVPRTQAGYDHHNAKTAEYLLRINDML</sequence>
<dbReference type="Gene3D" id="1.10.10.60">
    <property type="entry name" value="Homeodomain-like"/>
    <property type="match status" value="1"/>
</dbReference>
<evidence type="ECO:0000313" key="3">
    <source>
        <dbReference type="Proteomes" id="UP001597493"/>
    </source>
</evidence>
<organism evidence="2 3">
    <name type="scientific">Paenibacillus thailandensis</name>
    <dbReference type="NCBI Taxonomy" id="393250"/>
    <lineage>
        <taxon>Bacteria</taxon>
        <taxon>Bacillati</taxon>
        <taxon>Bacillota</taxon>
        <taxon>Bacilli</taxon>
        <taxon>Bacillales</taxon>
        <taxon>Paenibacillaceae</taxon>
        <taxon>Paenibacillus</taxon>
    </lineage>
</organism>
<proteinExistence type="predicted"/>
<gene>
    <name evidence="2" type="ORF">ACFSW5_26140</name>
</gene>
<dbReference type="RefSeq" id="WP_379280511.1">
    <property type="nucleotide sequence ID" value="NZ_JBHUGT010000029.1"/>
</dbReference>
<keyword evidence="3" id="KW-1185">Reference proteome</keyword>
<dbReference type="InterPro" id="IPR024978">
    <property type="entry name" value="Homeodomain_phBC6A51-type"/>
</dbReference>
<dbReference type="EMBL" id="JBHUMY010000054">
    <property type="protein sequence ID" value="MFD2663723.1"/>
    <property type="molecule type" value="Genomic_DNA"/>
</dbReference>